<gene>
    <name evidence="2" type="ORF">EZL74_12195</name>
</gene>
<protein>
    <recommendedName>
        <fullName evidence="4">DUF4595 domain-containing protein</fullName>
    </recommendedName>
</protein>
<evidence type="ECO:0000313" key="3">
    <source>
        <dbReference type="Proteomes" id="UP000293300"/>
    </source>
</evidence>
<comment type="caution">
    <text evidence="2">The sequence shown here is derived from an EMBL/GenBank/DDBJ whole genome shotgun (WGS) entry which is preliminary data.</text>
</comment>
<evidence type="ECO:0000313" key="2">
    <source>
        <dbReference type="EMBL" id="TBX65371.1"/>
    </source>
</evidence>
<proteinExistence type="predicted"/>
<dbReference type="OrthoDB" id="1330101at2"/>
<dbReference type="AlphaFoldDB" id="A0A4Q9YPJ0"/>
<accession>A0A4Q9YPJ0</accession>
<name>A0A4Q9YPJ0_9FLAO</name>
<evidence type="ECO:0008006" key="4">
    <source>
        <dbReference type="Google" id="ProtNLM"/>
    </source>
</evidence>
<sequence length="263" mass="29577">MKNVIKLLCSAAVAVLAFTSCSSDSTSNQKKLLKRLVEVSKDGSSTEAIFIYDGNKIVSIDSDAKSTDFTYTNNLITTVVEVNNATLVQNTLNYTYQNDLLVKVVSSLNYEMHFVHNTNGTVTYEKTTKDNDGNEIVLFHGVLYYQNGNLVKDERTFDDAGINIISTQVQTYQYDSRNNPLINVLGFNKLLDQFTAASANNVITIYKESTIRYMDTDQVISAANLYNHVCKYDAENYPVEIVSEKPFFGVENSNHSKSQFFYN</sequence>
<reference evidence="2 3" key="1">
    <citation type="submission" date="2019-02" db="EMBL/GenBank/DDBJ databases">
        <title>Flavobacterium sp. RD-2-33 isolated from forest soil.</title>
        <authorList>
            <person name="Chaudhary D.K."/>
        </authorList>
    </citation>
    <scope>NUCLEOTIDE SEQUENCE [LARGE SCALE GENOMIC DNA]</scope>
    <source>
        <strain evidence="2 3">RD-2-33</strain>
    </source>
</reference>
<dbReference type="EMBL" id="SJPE01000019">
    <property type="protein sequence ID" value="TBX65371.1"/>
    <property type="molecule type" value="Genomic_DNA"/>
</dbReference>
<organism evidence="2 3">
    <name type="scientific">Flavobacterium silvisoli</name>
    <dbReference type="NCBI Taxonomy" id="2529433"/>
    <lineage>
        <taxon>Bacteria</taxon>
        <taxon>Pseudomonadati</taxon>
        <taxon>Bacteroidota</taxon>
        <taxon>Flavobacteriia</taxon>
        <taxon>Flavobacteriales</taxon>
        <taxon>Flavobacteriaceae</taxon>
        <taxon>Flavobacterium</taxon>
    </lineage>
</organism>
<keyword evidence="3" id="KW-1185">Reference proteome</keyword>
<keyword evidence="1" id="KW-0732">Signal</keyword>
<dbReference type="Proteomes" id="UP000293300">
    <property type="component" value="Unassembled WGS sequence"/>
</dbReference>
<feature type="signal peptide" evidence="1">
    <location>
        <begin position="1"/>
        <end position="22"/>
    </location>
</feature>
<dbReference type="PROSITE" id="PS51257">
    <property type="entry name" value="PROKAR_LIPOPROTEIN"/>
    <property type="match status" value="1"/>
</dbReference>
<dbReference type="RefSeq" id="WP_131476906.1">
    <property type="nucleotide sequence ID" value="NZ_SJPE01000019.1"/>
</dbReference>
<evidence type="ECO:0000256" key="1">
    <source>
        <dbReference type="SAM" id="SignalP"/>
    </source>
</evidence>
<feature type="chain" id="PRO_5021004526" description="DUF4595 domain-containing protein" evidence="1">
    <location>
        <begin position="23"/>
        <end position="263"/>
    </location>
</feature>